<proteinExistence type="predicted"/>
<accession>A0A1B4Z994</accession>
<evidence type="ECO:0000313" key="2">
    <source>
        <dbReference type="EMBL" id="BAV55988.1"/>
    </source>
</evidence>
<evidence type="ECO:0000256" key="1">
    <source>
        <dbReference type="SAM" id="Phobius"/>
    </source>
</evidence>
<name>A0A1B4Z994_9ACTN</name>
<keyword evidence="1" id="KW-0472">Membrane</keyword>
<sequence>MVRACRTTRAASARLPPATKVNNEEIPGRLCAAGVHVYVSTPAAVVGFSTAANGDLVTDLCVWDASCGSVAALPGLAPWVTSQNALTATASCTCTWRAVARVRWTICGVTALLAAWFTAAVSGGYAGLHADRPPGRYDVLG</sequence>
<protein>
    <submittedName>
        <fullName evidence="2">Uncharacterized protein</fullName>
    </submittedName>
</protein>
<feature type="transmembrane region" description="Helical" evidence="1">
    <location>
        <begin position="106"/>
        <end position="128"/>
    </location>
</feature>
<reference evidence="2" key="1">
    <citation type="journal article" date="2016" name="Biosci. Biotechnol. Biochem.">
        <title>Identification of the Fluvirucin B2 (Sch 38518) Biosynthetic Gene Cluster from Actinomadura fulva subsp. indica ATCC 53714: substrate Specificity of the ?-Amino Acid Selective Adenylating Enzyme FlvN.</title>
        <authorList>
            <person name="Miyanaga A."/>
            <person name="Hayakawa Y."/>
            <person name="Numakura M."/>
            <person name="Hashimoto J."/>
            <person name="Teruya K."/>
            <person name="Hirano T."/>
            <person name="Shin-ya K."/>
            <person name="Kudo F."/>
            <person name="Eguchi T."/>
        </authorList>
    </citation>
    <scope>NUCLEOTIDE SEQUENCE</scope>
    <source>
        <strain evidence="2">ATCC 53714</strain>
    </source>
</reference>
<dbReference type="EMBL" id="LC095592">
    <property type="protein sequence ID" value="BAV55988.1"/>
    <property type="molecule type" value="Genomic_DNA"/>
</dbReference>
<keyword evidence="1" id="KW-1133">Transmembrane helix</keyword>
<keyword evidence="1" id="KW-0812">Transmembrane</keyword>
<organism evidence="2">
    <name type="scientific">Actinomadura fulva subsp. indica</name>
    <dbReference type="NCBI Taxonomy" id="1752060"/>
    <lineage>
        <taxon>Bacteria</taxon>
        <taxon>Bacillati</taxon>
        <taxon>Actinomycetota</taxon>
        <taxon>Actinomycetes</taxon>
        <taxon>Streptosporangiales</taxon>
        <taxon>Thermomonosporaceae</taxon>
        <taxon>Actinomadura</taxon>
    </lineage>
</organism>
<dbReference type="AlphaFoldDB" id="A0A1B4Z994"/>